<dbReference type="SUPFAM" id="SSF51735">
    <property type="entry name" value="NAD(P)-binding Rossmann-fold domains"/>
    <property type="match status" value="1"/>
</dbReference>
<organism evidence="1">
    <name type="scientific">marine metagenome</name>
    <dbReference type="NCBI Taxonomy" id="408172"/>
    <lineage>
        <taxon>unclassified sequences</taxon>
        <taxon>metagenomes</taxon>
        <taxon>ecological metagenomes</taxon>
    </lineage>
</organism>
<evidence type="ECO:0008006" key="2">
    <source>
        <dbReference type="Google" id="ProtNLM"/>
    </source>
</evidence>
<dbReference type="Gene3D" id="3.90.25.10">
    <property type="entry name" value="UDP-galactose 4-epimerase, domain 1"/>
    <property type="match status" value="1"/>
</dbReference>
<protein>
    <recommendedName>
        <fullName evidence="2">NAD(P)-binding domain-containing protein</fullName>
    </recommendedName>
</protein>
<dbReference type="InterPro" id="IPR036291">
    <property type="entry name" value="NAD(P)-bd_dom_sf"/>
</dbReference>
<proteinExistence type="predicted"/>
<accession>A0A382XGI8</accession>
<dbReference type="AlphaFoldDB" id="A0A382XGI8"/>
<sequence length="81" mass="9515">MNRVSDLWGENAEWERSIVDHPYEATLLKLDIAKAKNKLGWAPKWDLDTALEKTVSWYKSYYNGEDMGEMSLKQIEEYQVS</sequence>
<reference evidence="1" key="1">
    <citation type="submission" date="2018-05" db="EMBL/GenBank/DDBJ databases">
        <authorList>
            <person name="Lanie J.A."/>
            <person name="Ng W.-L."/>
            <person name="Kazmierczak K.M."/>
            <person name="Andrzejewski T.M."/>
            <person name="Davidsen T.M."/>
            <person name="Wayne K.J."/>
            <person name="Tettelin H."/>
            <person name="Glass J.I."/>
            <person name="Rusch D."/>
            <person name="Podicherti R."/>
            <person name="Tsui H.-C.T."/>
            <person name="Winkler M.E."/>
        </authorList>
    </citation>
    <scope>NUCLEOTIDE SEQUENCE</scope>
</reference>
<evidence type="ECO:0000313" key="1">
    <source>
        <dbReference type="EMBL" id="SVD69959.1"/>
    </source>
</evidence>
<gene>
    <name evidence="1" type="ORF">METZ01_LOCUS422813</name>
</gene>
<dbReference type="EMBL" id="UINC01167442">
    <property type="protein sequence ID" value="SVD69959.1"/>
    <property type="molecule type" value="Genomic_DNA"/>
</dbReference>
<name>A0A382XGI8_9ZZZZ</name>